<feature type="compositionally biased region" description="Low complexity" evidence="1">
    <location>
        <begin position="54"/>
        <end position="64"/>
    </location>
</feature>
<dbReference type="Pfam" id="PF05250">
    <property type="entry name" value="UPF0193"/>
    <property type="match status" value="1"/>
</dbReference>
<accession>A0A9P0CJA3</accession>
<protein>
    <submittedName>
        <fullName evidence="2">Uncharacterized protein</fullName>
    </submittedName>
</protein>
<feature type="region of interest" description="Disordered" evidence="1">
    <location>
        <begin position="53"/>
        <end position="80"/>
    </location>
</feature>
<proteinExistence type="predicted"/>
<gene>
    <name evidence="2" type="ORF">PSYICH_LOCUS2220</name>
</gene>
<sequence length="199" mass="23676">MDWFSHNVPQGGMMQTAKNTYNPDTAKYLKLLIDESKMTSMLRKKDNYILRNNEPLPSLSEPPSRTARYPVTIRPGSSKKRSMDTIIKSGVYEREQFKPIHPLVDREKEKEKLQNKMAFNSDVKVKKDKALEKKVSKEIRVEYNRFDQLMQEIKERENWLKEMERLGEADKYRQVIENQIQEKVRELDRMKTCNDMVET</sequence>
<evidence type="ECO:0000313" key="3">
    <source>
        <dbReference type="Proteomes" id="UP001153636"/>
    </source>
</evidence>
<dbReference type="PANTHER" id="PTHR28348">
    <property type="entry name" value="UPF0193 PROTEIN EVG1"/>
    <property type="match status" value="1"/>
</dbReference>
<dbReference type="PANTHER" id="PTHR28348:SF1">
    <property type="entry name" value="UPF0193 PROTEIN EVG1"/>
    <property type="match status" value="1"/>
</dbReference>
<dbReference type="Proteomes" id="UP001153636">
    <property type="component" value="Chromosome 10"/>
</dbReference>
<dbReference type="InterPro" id="IPR007914">
    <property type="entry name" value="UPF0193"/>
</dbReference>
<dbReference type="OrthoDB" id="10262032at2759"/>
<dbReference type="EMBL" id="OV651822">
    <property type="protein sequence ID" value="CAH1100455.1"/>
    <property type="molecule type" value="Genomic_DNA"/>
</dbReference>
<keyword evidence="3" id="KW-1185">Reference proteome</keyword>
<reference evidence="2" key="1">
    <citation type="submission" date="2022-01" db="EMBL/GenBank/DDBJ databases">
        <authorList>
            <person name="King R."/>
        </authorList>
    </citation>
    <scope>NUCLEOTIDE SEQUENCE</scope>
</reference>
<evidence type="ECO:0000256" key="1">
    <source>
        <dbReference type="SAM" id="MobiDB-lite"/>
    </source>
</evidence>
<evidence type="ECO:0000313" key="2">
    <source>
        <dbReference type="EMBL" id="CAH1100455.1"/>
    </source>
</evidence>
<dbReference type="AlphaFoldDB" id="A0A9P0CJA3"/>
<organism evidence="2 3">
    <name type="scientific">Psylliodes chrysocephalus</name>
    <dbReference type="NCBI Taxonomy" id="3402493"/>
    <lineage>
        <taxon>Eukaryota</taxon>
        <taxon>Metazoa</taxon>
        <taxon>Ecdysozoa</taxon>
        <taxon>Arthropoda</taxon>
        <taxon>Hexapoda</taxon>
        <taxon>Insecta</taxon>
        <taxon>Pterygota</taxon>
        <taxon>Neoptera</taxon>
        <taxon>Endopterygota</taxon>
        <taxon>Coleoptera</taxon>
        <taxon>Polyphaga</taxon>
        <taxon>Cucujiformia</taxon>
        <taxon>Chrysomeloidea</taxon>
        <taxon>Chrysomelidae</taxon>
        <taxon>Galerucinae</taxon>
        <taxon>Alticini</taxon>
        <taxon>Psylliodes</taxon>
    </lineage>
</organism>
<name>A0A9P0CJA3_9CUCU</name>